<accession>A0A1H6Y7Y2</accession>
<dbReference type="InterPro" id="IPR023090">
    <property type="entry name" value="UPF0702_alpha/beta_dom_sf"/>
</dbReference>
<evidence type="ECO:0000256" key="4">
    <source>
        <dbReference type="ARBA" id="ARBA00022692"/>
    </source>
</evidence>
<feature type="domain" description="YetF C-terminal" evidence="8">
    <location>
        <begin position="128"/>
        <end position="192"/>
    </location>
</feature>
<keyword evidence="3" id="KW-1003">Cell membrane</keyword>
<dbReference type="STRING" id="408657.SAMN04487995_4229"/>
<evidence type="ECO:0000256" key="7">
    <source>
        <dbReference type="SAM" id="Phobius"/>
    </source>
</evidence>
<dbReference type="Proteomes" id="UP000199532">
    <property type="component" value="Unassembled WGS sequence"/>
</dbReference>
<evidence type="ECO:0000256" key="2">
    <source>
        <dbReference type="ARBA" id="ARBA00006448"/>
    </source>
</evidence>
<organism evidence="9 10">
    <name type="scientific">Dyadobacter koreensis</name>
    <dbReference type="NCBI Taxonomy" id="408657"/>
    <lineage>
        <taxon>Bacteria</taxon>
        <taxon>Pseudomonadati</taxon>
        <taxon>Bacteroidota</taxon>
        <taxon>Cytophagia</taxon>
        <taxon>Cytophagales</taxon>
        <taxon>Spirosomataceae</taxon>
        <taxon>Dyadobacter</taxon>
    </lineage>
</organism>
<protein>
    <recommendedName>
        <fullName evidence="8">YetF C-terminal domain-containing protein</fullName>
    </recommendedName>
</protein>
<sequence length="192" mass="22070">MPTFGRHICYPGNFFFNLTGQIINHSSPMDKLFNVDWHSMFIPSLSLLEIFLRGTLTYWVIYLCMRLFRRGTGQLSIADLLLITMISDAAQNAMAGTYNSISEGAVLILTLLFWDYAIDWMGYKKVIFGKFAKPDPVLLVRNGRLLHKNMEKELIDEEELTALLREKDVDDYKKVKTCYLEATGNISVILKE</sequence>
<evidence type="ECO:0000259" key="8">
    <source>
        <dbReference type="Pfam" id="PF04239"/>
    </source>
</evidence>
<dbReference type="GO" id="GO:0005886">
    <property type="term" value="C:plasma membrane"/>
    <property type="evidence" value="ECO:0007669"/>
    <property type="project" value="UniProtKB-SubCell"/>
</dbReference>
<keyword evidence="10" id="KW-1185">Reference proteome</keyword>
<dbReference type="Gene3D" id="3.30.240.20">
    <property type="entry name" value="bsu07140 like domains"/>
    <property type="match status" value="1"/>
</dbReference>
<evidence type="ECO:0000256" key="3">
    <source>
        <dbReference type="ARBA" id="ARBA00022475"/>
    </source>
</evidence>
<proteinExistence type="inferred from homology"/>
<dbReference type="PANTHER" id="PTHR34582">
    <property type="entry name" value="UPF0702 TRANSMEMBRANE PROTEIN YCAP"/>
    <property type="match status" value="1"/>
</dbReference>
<evidence type="ECO:0000256" key="1">
    <source>
        <dbReference type="ARBA" id="ARBA00004651"/>
    </source>
</evidence>
<feature type="transmembrane region" description="Helical" evidence="7">
    <location>
        <begin position="40"/>
        <end position="65"/>
    </location>
</feature>
<reference evidence="9 10" key="1">
    <citation type="submission" date="2016-10" db="EMBL/GenBank/DDBJ databases">
        <authorList>
            <person name="de Groot N.N."/>
        </authorList>
    </citation>
    <scope>NUCLEOTIDE SEQUENCE [LARGE SCALE GENOMIC DNA]</scope>
    <source>
        <strain evidence="9 10">DSM 19938</strain>
    </source>
</reference>
<dbReference type="EMBL" id="FNXY01000006">
    <property type="protein sequence ID" value="SEJ32875.1"/>
    <property type="molecule type" value="Genomic_DNA"/>
</dbReference>
<gene>
    <name evidence="9" type="ORF">SAMN04487995_4229</name>
</gene>
<evidence type="ECO:0000313" key="10">
    <source>
        <dbReference type="Proteomes" id="UP000199532"/>
    </source>
</evidence>
<dbReference type="AlphaFoldDB" id="A0A1H6Y7Y2"/>
<comment type="subcellular location">
    <subcellularLocation>
        <location evidence="1">Cell membrane</location>
        <topology evidence="1">Multi-pass membrane protein</topology>
    </subcellularLocation>
</comment>
<dbReference type="PANTHER" id="PTHR34582:SF6">
    <property type="entry name" value="UPF0702 TRANSMEMBRANE PROTEIN YCAP"/>
    <property type="match status" value="1"/>
</dbReference>
<dbReference type="Pfam" id="PF04239">
    <property type="entry name" value="DUF421"/>
    <property type="match status" value="1"/>
</dbReference>
<evidence type="ECO:0000256" key="6">
    <source>
        <dbReference type="ARBA" id="ARBA00023136"/>
    </source>
</evidence>
<keyword evidence="4 7" id="KW-0812">Transmembrane</keyword>
<evidence type="ECO:0000256" key="5">
    <source>
        <dbReference type="ARBA" id="ARBA00022989"/>
    </source>
</evidence>
<name>A0A1H6Y7Y2_9BACT</name>
<evidence type="ECO:0000313" key="9">
    <source>
        <dbReference type="EMBL" id="SEJ32875.1"/>
    </source>
</evidence>
<comment type="similarity">
    <text evidence="2">Belongs to the UPF0702 family.</text>
</comment>
<feature type="transmembrane region" description="Helical" evidence="7">
    <location>
        <begin position="104"/>
        <end position="123"/>
    </location>
</feature>
<keyword evidence="6 7" id="KW-0472">Membrane</keyword>
<keyword evidence="5 7" id="KW-1133">Transmembrane helix</keyword>
<dbReference type="InterPro" id="IPR007353">
    <property type="entry name" value="DUF421"/>
</dbReference>